<dbReference type="AlphaFoldDB" id="A0A0V0I462"/>
<feature type="region of interest" description="Disordered" evidence="1">
    <location>
        <begin position="78"/>
        <end position="109"/>
    </location>
</feature>
<evidence type="ECO:0000313" key="2">
    <source>
        <dbReference type="EMBL" id="JAP26816.1"/>
    </source>
</evidence>
<organism evidence="2">
    <name type="scientific">Solanum chacoense</name>
    <name type="common">Chaco potato</name>
    <dbReference type="NCBI Taxonomy" id="4108"/>
    <lineage>
        <taxon>Eukaryota</taxon>
        <taxon>Viridiplantae</taxon>
        <taxon>Streptophyta</taxon>
        <taxon>Embryophyta</taxon>
        <taxon>Tracheophyta</taxon>
        <taxon>Spermatophyta</taxon>
        <taxon>Magnoliopsida</taxon>
        <taxon>eudicotyledons</taxon>
        <taxon>Gunneridae</taxon>
        <taxon>Pentapetalae</taxon>
        <taxon>asterids</taxon>
        <taxon>lamiids</taxon>
        <taxon>Solanales</taxon>
        <taxon>Solanaceae</taxon>
        <taxon>Solanoideae</taxon>
        <taxon>Solaneae</taxon>
        <taxon>Solanum</taxon>
    </lineage>
</organism>
<feature type="region of interest" description="Disordered" evidence="1">
    <location>
        <begin position="145"/>
        <end position="225"/>
    </location>
</feature>
<dbReference type="PANTHER" id="PTHR47005">
    <property type="entry name" value="HEAVY METAL TRANSPORT/DETOXIFICATION SUPERFAMILY PROTEIN"/>
    <property type="match status" value="1"/>
</dbReference>
<reference evidence="2" key="1">
    <citation type="submission" date="2015-12" db="EMBL/GenBank/DDBJ databases">
        <title>Gene expression during late stages of embryo sac development: a critical building block for successful pollen-pistil interactions.</title>
        <authorList>
            <person name="Liu Y."/>
            <person name="Joly V."/>
            <person name="Sabar M."/>
            <person name="Matton D.P."/>
        </authorList>
    </citation>
    <scope>NUCLEOTIDE SEQUENCE</scope>
</reference>
<protein>
    <submittedName>
        <fullName evidence="2">Putative ovule protein</fullName>
    </submittedName>
</protein>
<name>A0A0V0I462_SOLCH</name>
<dbReference type="Gene3D" id="3.30.70.100">
    <property type="match status" value="1"/>
</dbReference>
<dbReference type="GO" id="GO:0046872">
    <property type="term" value="F:metal ion binding"/>
    <property type="evidence" value="ECO:0007669"/>
    <property type="project" value="InterPro"/>
</dbReference>
<dbReference type="InterPro" id="IPR036163">
    <property type="entry name" value="HMA_dom_sf"/>
</dbReference>
<dbReference type="PANTHER" id="PTHR47005:SF5">
    <property type="entry name" value="HEAVY METAL TRANSPORT_DETOXIFICATION SUPERFAMILY PROTEIN"/>
    <property type="match status" value="1"/>
</dbReference>
<feature type="compositionally biased region" description="Basic and acidic residues" evidence="1">
    <location>
        <begin position="145"/>
        <end position="206"/>
    </location>
</feature>
<feature type="compositionally biased region" description="Pro residues" evidence="1">
    <location>
        <begin position="207"/>
        <end position="225"/>
    </location>
</feature>
<dbReference type="SUPFAM" id="SSF55008">
    <property type="entry name" value="HMA, heavy metal-associated domain"/>
    <property type="match status" value="1"/>
</dbReference>
<proteinExistence type="predicted"/>
<accession>A0A0V0I462</accession>
<dbReference type="EMBL" id="GEDG01011832">
    <property type="protein sequence ID" value="JAP26816.1"/>
    <property type="molecule type" value="Transcribed_RNA"/>
</dbReference>
<sequence length="321" mass="36122">MGGDKTEKITIMLLKVDLQCSSCYKKIKKILCKFPQIRDQTYDEKANTVTITVLCCNPEKIRDKLCCKGGGVIKSIEIKEPQKPKETEKPKVPEKPKEPEKPKVVVVEKPKEPEKPKVVVVEKPKEPEKPKVVVVEKPKEPEKPKVVVMEKPKEPEKPKVVEKPKEPEKPKIVVVEKPKEPEKPKQPVKHKEPEKPKELEKPKEAPKPTPIALPPQLPPQPQPHFPPVPEPVIVMPIQGYPHQPSPGMYCCGQCYEGYTGGPCYHDNWYGRPVQPPPPCYDTYSYGYGPGPGPIPYGLPKGCYVNKCDYFSEENASGCSIM</sequence>
<evidence type="ECO:0000256" key="1">
    <source>
        <dbReference type="SAM" id="MobiDB-lite"/>
    </source>
</evidence>